<dbReference type="PANTHER" id="PTHR43772">
    <property type="entry name" value="ENDO-1,4-BETA-XYLANASE"/>
    <property type="match status" value="1"/>
</dbReference>
<keyword evidence="1" id="KW-0858">Xylan degradation</keyword>
<dbReference type="InterPro" id="IPR056442">
    <property type="entry name" value="GINT1_N"/>
</dbReference>
<feature type="domain" description="Glucosamine inositolphosphorylceramide transferase 1 N-terminal" evidence="3">
    <location>
        <begin position="43"/>
        <end position="234"/>
    </location>
</feature>
<accession>A0A023D335</accession>
<dbReference type="AlphaFoldDB" id="A0A023D335"/>
<dbReference type="Proteomes" id="UP000019760">
    <property type="component" value="Unassembled WGS sequence"/>
</dbReference>
<dbReference type="EMBL" id="BAND01000031">
    <property type="protein sequence ID" value="GAJ28552.1"/>
    <property type="molecule type" value="Genomic_DNA"/>
</dbReference>
<gene>
    <name evidence="4" type="ORF">Amme_031_014</name>
</gene>
<dbReference type="RefSeq" id="WP_042057309.1">
    <property type="nucleotide sequence ID" value="NZ_BAND01000031.1"/>
</dbReference>
<evidence type="ECO:0000313" key="4">
    <source>
        <dbReference type="EMBL" id="GAJ28552.1"/>
    </source>
</evidence>
<keyword evidence="1" id="KW-0624">Polysaccharide degradation</keyword>
<reference evidence="5" key="1">
    <citation type="journal article" date="2014" name="FEMS Microbiol. Lett.">
        <title>Draft Genomic DNA Sequence of the Facultatively Methylotrophic Bacterium Acidomonas methanolica type strain MB58.</title>
        <authorList>
            <person name="Higashiura N."/>
            <person name="Hadano H."/>
            <person name="Hirakawa H."/>
            <person name="Matsutani M."/>
            <person name="Takabe S."/>
            <person name="Matsushita K."/>
            <person name="Azuma Y."/>
        </authorList>
    </citation>
    <scope>NUCLEOTIDE SEQUENCE [LARGE SCALE GENOMIC DNA]</scope>
    <source>
        <strain evidence="5">MB58</strain>
    </source>
</reference>
<dbReference type="PANTHER" id="PTHR43772:SF2">
    <property type="entry name" value="PUTATIVE (AFU_ORTHOLOGUE AFUA_2G04480)-RELATED"/>
    <property type="match status" value="1"/>
</dbReference>
<dbReference type="Gene3D" id="2.115.10.20">
    <property type="entry name" value="Glycosyl hydrolase domain, family 43"/>
    <property type="match status" value="1"/>
</dbReference>
<dbReference type="Pfam" id="PF24793">
    <property type="entry name" value="GINT1_N"/>
    <property type="match status" value="1"/>
</dbReference>
<keyword evidence="2" id="KW-0119">Carbohydrate metabolism</keyword>
<dbReference type="GO" id="GO:0045493">
    <property type="term" value="P:xylan catabolic process"/>
    <property type="evidence" value="ECO:0007669"/>
    <property type="project" value="UniProtKB-KW"/>
</dbReference>
<protein>
    <recommendedName>
        <fullName evidence="3">Glucosamine inositolphosphorylceramide transferase 1 N-terminal domain-containing protein</fullName>
    </recommendedName>
</protein>
<reference evidence="4 5" key="2">
    <citation type="journal article" date="2014" name="FEMS Microbiol. Lett.">
        <title>Draft genomic DNA sequence of the facultatively methylotrophic bacterium Acidomonas methanolica type strain MB58.</title>
        <authorList>
            <person name="Higashiura N."/>
            <person name="Hadano H."/>
            <person name="Hirakawa H."/>
            <person name="Matsutani M."/>
            <person name="Takabe S."/>
            <person name="Matsushita K."/>
            <person name="Azuma Y."/>
        </authorList>
    </citation>
    <scope>NUCLEOTIDE SEQUENCE [LARGE SCALE GENOMIC DNA]</scope>
    <source>
        <strain evidence="4 5">MB58</strain>
    </source>
</reference>
<keyword evidence="5" id="KW-1185">Reference proteome</keyword>
<name>A0A023D335_ACIMT</name>
<proteinExistence type="predicted"/>
<sequence length="299" mass="34175">MAFLKTDLWRSVLVRAPIEAVMRAGSLDSFEMIVLPDPGRNRILADPFGVRHDGRAFVFLEAMSYDERHGVIDMIALSPDGYAMARHTVLREAWHLSYPFVFEHEGQVFMLPEACRSGQLSLYRSRRFPETWEKVEAFRFPENAIDASPVFHEGRWWIFYTPAARKEGRQMTLCAAWADTLTGEWRPHPRNPIRVDRGGARPGGTPFLHDGHIVLPVQDCRRTYGAAVRFLHLHIDPDQVRIEEGPRVTAPPRLAPYTDGLHTISKLGDQTLIDVKRIAIGPGRFLLEAKRWLGARFTR</sequence>
<evidence type="ECO:0000256" key="2">
    <source>
        <dbReference type="ARBA" id="ARBA00023277"/>
    </source>
</evidence>
<evidence type="ECO:0000259" key="3">
    <source>
        <dbReference type="Pfam" id="PF24793"/>
    </source>
</evidence>
<organism evidence="4 5">
    <name type="scientific">Acidomonas methanolica NBRC 104435</name>
    <dbReference type="NCBI Taxonomy" id="1231351"/>
    <lineage>
        <taxon>Bacteria</taxon>
        <taxon>Pseudomonadati</taxon>
        <taxon>Pseudomonadota</taxon>
        <taxon>Alphaproteobacteria</taxon>
        <taxon>Acetobacterales</taxon>
        <taxon>Acetobacteraceae</taxon>
        <taxon>Acidomonas</taxon>
    </lineage>
</organism>
<dbReference type="InterPro" id="IPR052176">
    <property type="entry name" value="Glycosyl_Hydrlase_43_Enz"/>
</dbReference>
<evidence type="ECO:0000313" key="5">
    <source>
        <dbReference type="Proteomes" id="UP000019760"/>
    </source>
</evidence>
<dbReference type="SUPFAM" id="SSF75005">
    <property type="entry name" value="Arabinanase/levansucrase/invertase"/>
    <property type="match status" value="1"/>
</dbReference>
<dbReference type="InterPro" id="IPR023296">
    <property type="entry name" value="Glyco_hydro_beta-prop_sf"/>
</dbReference>
<evidence type="ECO:0000256" key="1">
    <source>
        <dbReference type="ARBA" id="ARBA00022651"/>
    </source>
</evidence>
<comment type="caution">
    <text evidence="4">The sequence shown here is derived from an EMBL/GenBank/DDBJ whole genome shotgun (WGS) entry which is preliminary data.</text>
</comment>
<dbReference type="OrthoDB" id="3771157at2"/>